<feature type="compositionally biased region" description="Gly residues" evidence="1">
    <location>
        <begin position="306"/>
        <end position="325"/>
    </location>
</feature>
<feature type="region of interest" description="Disordered" evidence="1">
    <location>
        <begin position="465"/>
        <end position="484"/>
    </location>
</feature>
<dbReference type="Gene3D" id="2.60.40.740">
    <property type="match status" value="1"/>
</dbReference>
<dbReference type="NCBIfam" id="TIGR01451">
    <property type="entry name" value="B_ant_repeat"/>
    <property type="match status" value="1"/>
</dbReference>
<evidence type="ECO:0000256" key="1">
    <source>
        <dbReference type="SAM" id="MobiDB-lite"/>
    </source>
</evidence>
<dbReference type="InterPro" id="IPR001434">
    <property type="entry name" value="OmcB-like_DUF11"/>
</dbReference>
<evidence type="ECO:0000313" key="4">
    <source>
        <dbReference type="Proteomes" id="UP000271624"/>
    </source>
</evidence>
<proteinExistence type="predicted"/>
<accession>A0A433VE76</accession>
<feature type="region of interest" description="Disordered" evidence="1">
    <location>
        <begin position="303"/>
        <end position="356"/>
    </location>
</feature>
<dbReference type="Pfam" id="PF01345">
    <property type="entry name" value="DUF11"/>
    <property type="match status" value="1"/>
</dbReference>
<protein>
    <recommendedName>
        <fullName evidence="2">DUF11 domain-containing protein</fullName>
    </recommendedName>
</protein>
<dbReference type="AlphaFoldDB" id="A0A433VE76"/>
<dbReference type="PANTHER" id="PTHR34819:SF3">
    <property type="entry name" value="CELL SURFACE PROTEIN"/>
    <property type="match status" value="1"/>
</dbReference>
<dbReference type="RefSeq" id="WP_127083014.1">
    <property type="nucleotide sequence ID" value="NZ_RSCL01000011.1"/>
</dbReference>
<dbReference type="Proteomes" id="UP000271624">
    <property type="component" value="Unassembled WGS sequence"/>
</dbReference>
<dbReference type="InterPro" id="IPR051172">
    <property type="entry name" value="Chlamydia_OmcB"/>
</dbReference>
<keyword evidence="4" id="KW-1185">Reference proteome</keyword>
<gene>
    <name evidence="3" type="ORF">DSM106972_046500</name>
</gene>
<reference evidence="3" key="2">
    <citation type="journal article" date="2019" name="Genome Biol. Evol.">
        <title>Day and night: Metabolic profiles and evolutionary relationships of six axenic non-marine cyanobacteria.</title>
        <authorList>
            <person name="Will S.E."/>
            <person name="Henke P."/>
            <person name="Boedeker C."/>
            <person name="Huang S."/>
            <person name="Brinkmann H."/>
            <person name="Rohde M."/>
            <person name="Jarek M."/>
            <person name="Friedl T."/>
            <person name="Seufert S."/>
            <person name="Schumacher M."/>
            <person name="Overmann J."/>
            <person name="Neumann-Schaal M."/>
            <person name="Petersen J."/>
        </authorList>
    </citation>
    <scope>NUCLEOTIDE SEQUENCE [LARGE SCALE GENOMIC DNA]</scope>
    <source>
        <strain evidence="3">PCC 7102</strain>
    </source>
</reference>
<dbReference type="OrthoDB" id="6074739at2"/>
<dbReference type="InterPro" id="IPR047589">
    <property type="entry name" value="DUF11_rpt"/>
</dbReference>
<feature type="compositionally biased region" description="Gly residues" evidence="1">
    <location>
        <begin position="335"/>
        <end position="350"/>
    </location>
</feature>
<sequence length="1046" mass="103817">MKSLTNLIMRRQKRLLRTIGTTIATTTLLTSQSLWLLNKPVFADKVDGSGAPICAIPGKDGNITATTQLNTYYIGAGSNVAAGSTSVSVGAGTGASGIQKGDLLLIIQMQGADIDSTNTNSYGDGSATNNPNQGAINYPANGVVNGNLTTNFTAGNFEYAVAASDVGLSGGTITLTSPLVNSYGNSDFATQGQKRYQVIRVPQYNNLDVTGTIIATPWNGQTGGIVAVDVAGKLTFNGGQINANGLGFRGGAGRKLSVATGGSNTDIVTLSSFNANGSKAEGIAGTPRYLYDPTRTIPLDTTVEGYPGGSYGRGAPGNAGGGGTDGNPSNNEENAGGGGGSNGGLGGKGGKTWRSALPFGGDGGAVFPASARRLVLGGGGGAGSNNNGTGTPGNGYASSGAPGGGIVMVRAGTIAGTGTINADGATPSMLPANDGSGGGGAGGSVLVISQNSTIPGGITINASGGKGGTNTGGGSPHGPGGGGGGGAVYISPNTATINLSGGQPGTTNNEATNFGGATAGSGVIGPVPTTPTDATTSISGAGCLIEAAKTTSTPNPMAAPGTATYTITVSNPSGSNRPEAREVVIIDDSLPAGFTHTAVPITPVYTGGASGPTTVTSTGTASKPEWKDFTIPPGGSVSITFNADIANGTAPGKYNNSVLASAKYVNPSAGVTTVPNTAVTVSTTYDGTVPANTGEDVTIIPSSTLTADKTVALVVDSDKSGGTTPLQNQVPTPGDILEYTVVVKNTSTTISRNNVVLKDTIPPNTTYVSGTLEISAGANDGAKSDTSANDQAEFAGSQVVFRLGTGASSTTGGTLGTTAADSTSTIKFRVKVNDPLANGVTTVSNQAVISSDGVGDIKSDDPVTPTVSDPTISKIAPRVRLVKRITGVKKFGSATVASIGGYNDLAADVNDDTTVGWTPAANTYLLGAITGNQIPVNPGVPAPKDEVEYTIYFLVDGGIPAQSLSFCDFVPANQTYVSGTMQLNLNGGATNSITDNPPSAGESGFYTVTFPAACSGTNNNRGAAYFQVGNSNSGSYGFIRFRATID</sequence>
<dbReference type="EMBL" id="RSCL01000011">
    <property type="protein sequence ID" value="RUT04422.1"/>
    <property type="molecule type" value="Genomic_DNA"/>
</dbReference>
<feature type="domain" description="DUF11" evidence="2">
    <location>
        <begin position="548"/>
        <end position="662"/>
    </location>
</feature>
<dbReference type="SUPFAM" id="SSF49401">
    <property type="entry name" value="Bacterial adhesins"/>
    <property type="match status" value="1"/>
</dbReference>
<reference evidence="3" key="1">
    <citation type="submission" date="2018-12" db="EMBL/GenBank/DDBJ databases">
        <authorList>
            <person name="Will S."/>
            <person name="Neumann-Schaal M."/>
            <person name="Henke P."/>
        </authorList>
    </citation>
    <scope>NUCLEOTIDE SEQUENCE</scope>
    <source>
        <strain evidence="3">PCC 7102</strain>
    </source>
</reference>
<organism evidence="3 4">
    <name type="scientific">Dulcicalothrix desertica PCC 7102</name>
    <dbReference type="NCBI Taxonomy" id="232991"/>
    <lineage>
        <taxon>Bacteria</taxon>
        <taxon>Bacillati</taxon>
        <taxon>Cyanobacteriota</taxon>
        <taxon>Cyanophyceae</taxon>
        <taxon>Nostocales</taxon>
        <taxon>Calotrichaceae</taxon>
        <taxon>Dulcicalothrix</taxon>
    </lineage>
</organism>
<evidence type="ECO:0000313" key="3">
    <source>
        <dbReference type="EMBL" id="RUT04422.1"/>
    </source>
</evidence>
<dbReference type="InterPro" id="IPR008966">
    <property type="entry name" value="Adhesion_dom_sf"/>
</dbReference>
<comment type="caution">
    <text evidence="3">The sequence shown here is derived from an EMBL/GenBank/DDBJ whole genome shotgun (WGS) entry which is preliminary data.</text>
</comment>
<name>A0A433VE76_9CYAN</name>
<evidence type="ECO:0000259" key="2">
    <source>
        <dbReference type="Pfam" id="PF01345"/>
    </source>
</evidence>
<dbReference type="PANTHER" id="PTHR34819">
    <property type="entry name" value="LARGE CYSTEINE-RICH PERIPLASMIC PROTEIN OMCB"/>
    <property type="match status" value="1"/>
</dbReference>